<gene>
    <name evidence="2" type="ORF">SAMN04488105_10251</name>
</gene>
<dbReference type="AlphaFoldDB" id="A0A1G7BAI1"/>
<organism evidence="2 3">
    <name type="scientific">Salipiger thiooxidans</name>
    <dbReference type="NCBI Taxonomy" id="282683"/>
    <lineage>
        <taxon>Bacteria</taxon>
        <taxon>Pseudomonadati</taxon>
        <taxon>Pseudomonadota</taxon>
        <taxon>Alphaproteobacteria</taxon>
        <taxon>Rhodobacterales</taxon>
        <taxon>Roseobacteraceae</taxon>
        <taxon>Salipiger</taxon>
    </lineage>
</organism>
<dbReference type="Gene3D" id="3.60.10.10">
    <property type="entry name" value="Endonuclease/exonuclease/phosphatase"/>
    <property type="match status" value="1"/>
</dbReference>
<accession>A0A1G7BAI1</accession>
<evidence type="ECO:0000259" key="1">
    <source>
        <dbReference type="Pfam" id="PF03372"/>
    </source>
</evidence>
<evidence type="ECO:0000313" key="3">
    <source>
        <dbReference type="Proteomes" id="UP000198994"/>
    </source>
</evidence>
<dbReference type="EMBL" id="FNAV01000002">
    <property type="protein sequence ID" value="SDE24013.1"/>
    <property type="molecule type" value="Genomic_DNA"/>
</dbReference>
<sequence length="324" mass="35346">MRGLLLRASLSTVAGIGEAAVRIVRAVMKASGALLALLVLVACAQQIRLSDGAPLPEPHVDTLRVATLNVHYIDLRSGGEGPWSLAGWERRKAALGDTVAALKADVIAFQEMESFRGGDDDSDNLARGYLLGRLPGFEAAATGDWRSFPSTQPIFYRTDRLRLEDQGWFFFSEKPAVIYSRTFDGSWPAFASWAEFTPVGGGQRFRLVNVHLEYRSASNRRRSAELIARRLTAVIDAGTPVILAGDLNALRGWRVMRILQDAGLRFPRVPAATHHLNRGVHLLPAIDHIGLAGLDATGGPYVPQMRHGGVWPTDHHPVVLDLAP</sequence>
<evidence type="ECO:0000313" key="2">
    <source>
        <dbReference type="EMBL" id="SDE24013.1"/>
    </source>
</evidence>
<keyword evidence="2" id="KW-0540">Nuclease</keyword>
<reference evidence="3" key="1">
    <citation type="submission" date="2016-10" db="EMBL/GenBank/DDBJ databases">
        <authorList>
            <person name="Varghese N."/>
            <person name="Submissions S."/>
        </authorList>
    </citation>
    <scope>NUCLEOTIDE SEQUENCE [LARGE SCALE GENOMIC DNA]</scope>
    <source>
        <strain evidence="3">DSM 10146</strain>
    </source>
</reference>
<dbReference type="GO" id="GO:0004527">
    <property type="term" value="F:exonuclease activity"/>
    <property type="evidence" value="ECO:0007669"/>
    <property type="project" value="UniProtKB-KW"/>
</dbReference>
<dbReference type="SUPFAM" id="SSF56219">
    <property type="entry name" value="DNase I-like"/>
    <property type="match status" value="1"/>
</dbReference>
<protein>
    <submittedName>
        <fullName evidence="2">Metal-dependent hydrolase, endonuclease/exonuclease/phosphatase family</fullName>
    </submittedName>
</protein>
<dbReference type="InterPro" id="IPR036691">
    <property type="entry name" value="Endo/exonu/phosph_ase_sf"/>
</dbReference>
<keyword evidence="2" id="KW-0269">Exonuclease</keyword>
<dbReference type="Pfam" id="PF03372">
    <property type="entry name" value="Exo_endo_phos"/>
    <property type="match status" value="1"/>
</dbReference>
<dbReference type="STRING" id="282683.SAMN04488105_10251"/>
<dbReference type="GO" id="GO:0004519">
    <property type="term" value="F:endonuclease activity"/>
    <property type="evidence" value="ECO:0007669"/>
    <property type="project" value="UniProtKB-KW"/>
</dbReference>
<name>A0A1G7BAI1_9RHOB</name>
<dbReference type="InterPro" id="IPR005135">
    <property type="entry name" value="Endo/exonuclease/phosphatase"/>
</dbReference>
<keyword evidence="2" id="KW-0255">Endonuclease</keyword>
<feature type="domain" description="Endonuclease/exonuclease/phosphatase" evidence="1">
    <location>
        <begin position="85"/>
        <end position="303"/>
    </location>
</feature>
<proteinExistence type="predicted"/>
<keyword evidence="2" id="KW-0378">Hydrolase</keyword>
<keyword evidence="3" id="KW-1185">Reference proteome</keyword>
<dbReference type="Proteomes" id="UP000198994">
    <property type="component" value="Unassembled WGS sequence"/>
</dbReference>